<keyword evidence="5" id="KW-0255">Endonuclease</keyword>
<dbReference type="REBASE" id="219048">
    <property type="entry name" value="S.Yen20ORF67P"/>
</dbReference>
<feature type="domain" description="Type I restriction modification DNA specificity" evidence="4">
    <location>
        <begin position="198"/>
        <end position="384"/>
    </location>
</feature>
<name>A0A7U4JZG2_YEREN</name>
<dbReference type="GO" id="GO:0003677">
    <property type="term" value="F:DNA binding"/>
    <property type="evidence" value="ECO:0007669"/>
    <property type="project" value="UniProtKB-KW"/>
</dbReference>
<dbReference type="Gene3D" id="3.90.220.20">
    <property type="entry name" value="DNA methylase specificity domains"/>
    <property type="match status" value="2"/>
</dbReference>
<dbReference type="EMBL" id="CP007448">
    <property type="protein sequence ID" value="AHM71321.1"/>
    <property type="molecule type" value="Genomic_DNA"/>
</dbReference>
<sequence>MSGSMVKLGDVCTINPRLPKNVDPEQEVTFLAMAAVSEKGEISLQETRILHETKKGFTYFERGDVLLAKITPCFENGKATLTNNLNTQIGFGSTEFHVLRAIPELILPEYIFYLIWNKKFRIAAAREMTGSAGQKRVSVDYLKEYQFYLPSICEQEKSVAALNKGYSIYRKREQAINLSDDFLRATFLKMFGDPVSNPKGWKVKPLKELSVKIASGSTPKGGSKVYVDKGITFFRSQNVWKNDIRLDDVAYIDEKTHYSLKKSSLKHKDILMTKTGRFNTENSSLGRAALFLGEDNSANVNGHVYLIRLKERVSHEFIVYILTSNEYREHIREVCVGGIDKRQLNKEHIENFPIICPPDHLQMEFLRKLNVIQKIRSNAMAGLKEVIPLFNTLNQKAFSDGF</sequence>
<dbReference type="Proteomes" id="UP000230961">
    <property type="component" value="Chromosome"/>
</dbReference>
<proteinExistence type="inferred from homology"/>
<dbReference type="GO" id="GO:0004519">
    <property type="term" value="F:endonuclease activity"/>
    <property type="evidence" value="ECO:0007669"/>
    <property type="project" value="UniProtKB-KW"/>
</dbReference>
<dbReference type="InterPro" id="IPR044946">
    <property type="entry name" value="Restrct_endonuc_typeI_TRD_sf"/>
</dbReference>
<keyword evidence="2" id="KW-0680">Restriction system</keyword>
<dbReference type="AlphaFoldDB" id="A0A7U4JZG2"/>
<accession>A0A7U4JZG2</accession>
<keyword evidence="5" id="KW-0378">Hydrolase</keyword>
<evidence type="ECO:0000256" key="3">
    <source>
        <dbReference type="ARBA" id="ARBA00023125"/>
    </source>
</evidence>
<dbReference type="CDD" id="cd17260">
    <property type="entry name" value="RMtype1_S_EcoEI-TRD1-CR1_like"/>
    <property type="match status" value="1"/>
</dbReference>
<dbReference type="Pfam" id="PF01420">
    <property type="entry name" value="Methylase_S"/>
    <property type="match status" value="2"/>
</dbReference>
<comment type="similarity">
    <text evidence="1">Belongs to the type-I restriction system S methylase family.</text>
</comment>
<evidence type="ECO:0000256" key="1">
    <source>
        <dbReference type="ARBA" id="ARBA00010923"/>
    </source>
</evidence>
<evidence type="ECO:0000256" key="2">
    <source>
        <dbReference type="ARBA" id="ARBA00022747"/>
    </source>
</evidence>
<keyword evidence="5" id="KW-0540">Nuclease</keyword>
<dbReference type="KEGG" id="yel:LC20_00065"/>
<feature type="domain" description="Type I restriction modification DNA specificity" evidence="4">
    <location>
        <begin position="5"/>
        <end position="167"/>
    </location>
</feature>
<protein>
    <submittedName>
        <fullName evidence="5">Restriction endonuclease</fullName>
    </submittedName>
</protein>
<organism evidence="5 6">
    <name type="scientific">Yersinia enterocolitica LC20</name>
    <dbReference type="NCBI Taxonomy" id="1443113"/>
    <lineage>
        <taxon>Bacteria</taxon>
        <taxon>Pseudomonadati</taxon>
        <taxon>Pseudomonadota</taxon>
        <taxon>Gammaproteobacteria</taxon>
        <taxon>Enterobacterales</taxon>
        <taxon>Yersiniaceae</taxon>
        <taxon>Yersinia</taxon>
    </lineage>
</organism>
<dbReference type="PANTHER" id="PTHR30408:SF12">
    <property type="entry name" value="TYPE I RESTRICTION ENZYME MJAVIII SPECIFICITY SUBUNIT"/>
    <property type="match status" value="1"/>
</dbReference>
<keyword evidence="3" id="KW-0238">DNA-binding</keyword>
<dbReference type="PANTHER" id="PTHR30408">
    <property type="entry name" value="TYPE-1 RESTRICTION ENZYME ECOKI SPECIFICITY PROTEIN"/>
    <property type="match status" value="1"/>
</dbReference>
<dbReference type="GO" id="GO:0009307">
    <property type="term" value="P:DNA restriction-modification system"/>
    <property type="evidence" value="ECO:0007669"/>
    <property type="project" value="UniProtKB-KW"/>
</dbReference>
<dbReference type="InterPro" id="IPR052021">
    <property type="entry name" value="Type-I_RS_S_subunit"/>
</dbReference>
<gene>
    <name evidence="5" type="ORF">LC20_00065</name>
</gene>
<reference evidence="5 6" key="1">
    <citation type="submission" date="2017-11" db="EMBL/GenBank/DDBJ databases">
        <title>The complete genome sequence and comparative genome analysis of Yersinia enterocolitica strain LC20.</title>
        <authorList>
            <person name="Shi G."/>
            <person name="Su M."/>
            <person name="Liang J."/>
            <person name="Gu W."/>
            <person name="Xiao Y."/>
            <person name="Zhang Z."/>
            <person name="Qiu H."/>
            <person name="Duan R."/>
            <person name="Zhang Z."/>
            <person name="Li Y."/>
            <person name="Zhang X."/>
            <person name="Ling Y."/>
            <person name="Song L."/>
            <person name="Chen M."/>
            <person name="Zhao Y."/>
            <person name="Wu J."/>
            <person name="Jing H."/>
            <person name="Xiao J."/>
            <person name="Wang X."/>
        </authorList>
    </citation>
    <scope>NUCLEOTIDE SEQUENCE [LARGE SCALE GENOMIC DNA]</scope>
    <source>
        <strain evidence="5 6">LC20</strain>
    </source>
</reference>
<evidence type="ECO:0000259" key="4">
    <source>
        <dbReference type="Pfam" id="PF01420"/>
    </source>
</evidence>
<dbReference type="SUPFAM" id="SSF116734">
    <property type="entry name" value="DNA methylase specificity domain"/>
    <property type="match status" value="2"/>
</dbReference>
<evidence type="ECO:0000313" key="6">
    <source>
        <dbReference type="Proteomes" id="UP000230961"/>
    </source>
</evidence>
<evidence type="ECO:0000313" key="5">
    <source>
        <dbReference type="EMBL" id="AHM71321.1"/>
    </source>
</evidence>
<dbReference type="InterPro" id="IPR000055">
    <property type="entry name" value="Restrct_endonuc_typeI_TRD"/>
</dbReference>